<protein>
    <recommendedName>
        <fullName evidence="3">Pre-mRNA-splicing factor CWC2</fullName>
    </recommendedName>
</protein>
<feature type="compositionally biased region" description="Acidic residues" evidence="14">
    <location>
        <begin position="332"/>
        <end position="342"/>
    </location>
</feature>
<keyword evidence="4" id="KW-0507">mRNA processing</keyword>
<dbReference type="SUPFAM" id="SSF54928">
    <property type="entry name" value="RNA-binding domain, RBD"/>
    <property type="match status" value="1"/>
</dbReference>
<keyword evidence="10" id="KW-0508">mRNA splicing</keyword>
<dbReference type="Gene3D" id="3.30.70.330">
    <property type="match status" value="1"/>
</dbReference>
<evidence type="ECO:0000256" key="6">
    <source>
        <dbReference type="ARBA" id="ARBA00022728"/>
    </source>
</evidence>
<sequence>MSADWRNRSAKVQISESDLPSSVPPQTGLAFNIWYNKWSQGQSGISRFVSPYMLDPETDAGRTKGDKEGRIHFCLYFAKGMCCLGKKCTYLHHIPELDDFARLSLHSSALDCFGREKFADYRDDMGGVGSFKKPNRVLYVGGITGAINNKSLRPNQIENRIKFKFSKLGELESVRYVESKNCAFVKFKLQCNAEFAKESMSNQTLLIPTDKEWDQRKDGTGLLVKWANEDPNPAVRKKELEEQTQETLEAIKHLLAQNNNENSNKRTIEEVDDHTIPDENSIHGAKTKNIIDRSLLRELRKRKVVITKGKEHFNGKHRNTVPSALLISQYSSDDDEGDDRAS</sequence>
<gene>
    <name evidence="17" type="primary">CWC2</name>
    <name evidence="17" type="ORF">FIM1_2214</name>
</gene>
<dbReference type="InterPro" id="IPR035979">
    <property type="entry name" value="RBD_domain_sf"/>
</dbReference>
<dbReference type="InterPro" id="IPR000571">
    <property type="entry name" value="Znf_CCCH"/>
</dbReference>
<keyword evidence="9 12" id="KW-0694">RNA-binding</keyword>
<feature type="compositionally biased region" description="Polar residues" evidence="14">
    <location>
        <begin position="320"/>
        <end position="331"/>
    </location>
</feature>
<evidence type="ECO:0000256" key="1">
    <source>
        <dbReference type="ARBA" id="ARBA00004123"/>
    </source>
</evidence>
<evidence type="ECO:0000256" key="2">
    <source>
        <dbReference type="ARBA" id="ARBA00008024"/>
    </source>
</evidence>
<keyword evidence="7 13" id="KW-0863">Zinc-finger</keyword>
<organism evidence="17 18">
    <name type="scientific">Kluyveromyces marxianus</name>
    <name type="common">Yeast</name>
    <name type="synonym">Candida kefyr</name>
    <dbReference type="NCBI Taxonomy" id="4911"/>
    <lineage>
        <taxon>Eukaryota</taxon>
        <taxon>Fungi</taxon>
        <taxon>Dikarya</taxon>
        <taxon>Ascomycota</taxon>
        <taxon>Saccharomycotina</taxon>
        <taxon>Saccharomycetes</taxon>
        <taxon>Saccharomycetales</taxon>
        <taxon>Saccharomycetaceae</taxon>
        <taxon>Kluyveromyces</taxon>
    </lineage>
</organism>
<comment type="similarity">
    <text evidence="2">Belongs to the RRM CWC2 family.</text>
</comment>
<dbReference type="PROSITE" id="PS50103">
    <property type="entry name" value="ZF_C3H1"/>
    <property type="match status" value="1"/>
</dbReference>
<name>A0ABX6EWN9_KLUMA</name>
<dbReference type="PANTHER" id="PTHR14089">
    <property type="entry name" value="PRE-MRNA-SPLICING FACTOR RBM22"/>
    <property type="match status" value="1"/>
</dbReference>
<evidence type="ECO:0000256" key="11">
    <source>
        <dbReference type="ARBA" id="ARBA00023242"/>
    </source>
</evidence>
<dbReference type="InterPro" id="IPR039171">
    <property type="entry name" value="Cwc2/Slt11"/>
</dbReference>
<dbReference type="PANTHER" id="PTHR14089:SF2">
    <property type="entry name" value="PRE-MRNA-SPLICING FACTOR CWC2"/>
    <property type="match status" value="1"/>
</dbReference>
<evidence type="ECO:0000256" key="7">
    <source>
        <dbReference type="ARBA" id="ARBA00022771"/>
    </source>
</evidence>
<evidence type="ECO:0000256" key="10">
    <source>
        <dbReference type="ARBA" id="ARBA00023187"/>
    </source>
</evidence>
<keyword evidence="11" id="KW-0539">Nucleus</keyword>
<dbReference type="Pfam" id="PF00076">
    <property type="entry name" value="RRM_1"/>
    <property type="match status" value="1"/>
</dbReference>
<evidence type="ECO:0000256" key="4">
    <source>
        <dbReference type="ARBA" id="ARBA00022664"/>
    </source>
</evidence>
<dbReference type="InterPro" id="IPR000504">
    <property type="entry name" value="RRM_dom"/>
</dbReference>
<dbReference type="PROSITE" id="PS50102">
    <property type="entry name" value="RRM"/>
    <property type="match status" value="1"/>
</dbReference>
<evidence type="ECO:0000313" key="18">
    <source>
        <dbReference type="Proteomes" id="UP000422736"/>
    </source>
</evidence>
<evidence type="ECO:0000256" key="3">
    <source>
        <dbReference type="ARBA" id="ARBA00017295"/>
    </source>
</evidence>
<feature type="domain" description="RRM" evidence="15">
    <location>
        <begin position="136"/>
        <end position="229"/>
    </location>
</feature>
<keyword evidence="5 13" id="KW-0479">Metal-binding</keyword>
<feature type="zinc finger region" description="C3H1-type" evidence="13">
    <location>
        <begin position="73"/>
        <end position="95"/>
    </location>
</feature>
<proteinExistence type="inferred from homology"/>
<keyword evidence="8 13" id="KW-0862">Zinc</keyword>
<evidence type="ECO:0000256" key="9">
    <source>
        <dbReference type="ARBA" id="ARBA00022884"/>
    </source>
</evidence>
<evidence type="ECO:0000259" key="15">
    <source>
        <dbReference type="PROSITE" id="PS50102"/>
    </source>
</evidence>
<evidence type="ECO:0000256" key="12">
    <source>
        <dbReference type="PROSITE-ProRule" id="PRU00176"/>
    </source>
</evidence>
<dbReference type="EMBL" id="CP015056">
    <property type="protein sequence ID" value="QGN15523.1"/>
    <property type="molecule type" value="Genomic_DNA"/>
</dbReference>
<dbReference type="InterPro" id="IPR032297">
    <property type="entry name" value="Torus"/>
</dbReference>
<evidence type="ECO:0000256" key="5">
    <source>
        <dbReference type="ARBA" id="ARBA00022723"/>
    </source>
</evidence>
<feature type="region of interest" description="Disordered" evidence="14">
    <location>
        <begin position="314"/>
        <end position="342"/>
    </location>
</feature>
<dbReference type="Proteomes" id="UP000422736">
    <property type="component" value="Chromosome 3"/>
</dbReference>
<evidence type="ECO:0000256" key="8">
    <source>
        <dbReference type="ARBA" id="ARBA00022833"/>
    </source>
</evidence>
<keyword evidence="6" id="KW-0747">Spliceosome</keyword>
<evidence type="ECO:0000256" key="13">
    <source>
        <dbReference type="PROSITE-ProRule" id="PRU00723"/>
    </source>
</evidence>
<dbReference type="Pfam" id="PF16131">
    <property type="entry name" value="Torus"/>
    <property type="match status" value="1"/>
</dbReference>
<evidence type="ECO:0000313" key="17">
    <source>
        <dbReference type="EMBL" id="QGN15523.1"/>
    </source>
</evidence>
<keyword evidence="18" id="KW-1185">Reference proteome</keyword>
<evidence type="ECO:0000256" key="14">
    <source>
        <dbReference type="SAM" id="MobiDB-lite"/>
    </source>
</evidence>
<dbReference type="InterPro" id="IPR012677">
    <property type="entry name" value="Nucleotide-bd_a/b_plait_sf"/>
</dbReference>
<accession>A0ABX6EWN9</accession>
<reference evidence="17 18" key="1">
    <citation type="submission" date="2016-03" db="EMBL/GenBank/DDBJ databases">
        <title>How can Kluyveromyces marxianus grow so fast - potential evolutionary course in Saccharomyces Complex revealed by comparative genomics.</title>
        <authorList>
            <person name="Mo W."/>
            <person name="Lu W."/>
            <person name="Yang X."/>
            <person name="Qi J."/>
            <person name="Lv H."/>
        </authorList>
    </citation>
    <scope>NUCLEOTIDE SEQUENCE [LARGE SCALE GENOMIC DNA]</scope>
    <source>
        <strain evidence="17 18">FIM1</strain>
    </source>
</reference>
<comment type="subcellular location">
    <subcellularLocation>
        <location evidence="1">Nucleus</location>
    </subcellularLocation>
</comment>
<feature type="domain" description="C3H1-type" evidence="16">
    <location>
        <begin position="73"/>
        <end position="95"/>
    </location>
</feature>
<evidence type="ECO:0000259" key="16">
    <source>
        <dbReference type="PROSITE" id="PS50103"/>
    </source>
</evidence>